<dbReference type="PANTHER" id="PTHR43032">
    <property type="entry name" value="PROTEIN-METHIONINE-SULFOXIDE REDUCTASE"/>
    <property type="match status" value="1"/>
</dbReference>
<dbReference type="Pfam" id="PF00174">
    <property type="entry name" value="Oxidored_molyb"/>
    <property type="match status" value="1"/>
</dbReference>
<dbReference type="Proteomes" id="UP000683575">
    <property type="component" value="Chromosome"/>
</dbReference>
<keyword evidence="1" id="KW-1133">Transmembrane helix</keyword>
<feature type="domain" description="Oxidoreductase molybdopterin-binding" evidence="2">
    <location>
        <begin position="254"/>
        <end position="384"/>
    </location>
</feature>
<proteinExistence type="predicted"/>
<dbReference type="InterPro" id="IPR000572">
    <property type="entry name" value="OxRdtase_Mopterin-bd_dom"/>
</dbReference>
<keyword evidence="4" id="KW-1185">Reference proteome</keyword>
<sequence>MSRWGDRLPRAPREADFTSSLRGPEVAARVGLWLGLCFTVAFLTGIWSHLYQDQPSWLTIPTRPVWVYRVTQGLHYLSGTAAVPLLLVKLYAVYPKLFAKVPFGRLRELVPHLLERLSIALLVAAAIFELTTGVLNTTEWYAWSFSFRSTHYAVAWVAFGALVLHVAVKLPVIRSALGRPVDDGERPEPGLTRRGLVRTALGASAVAVLAVAGGTVPWLRTVSLFETHDGSGPQDLPVTKSARAAGVTATALAPSYALEVVHGGTRRTLSLDDLRAMTQHTVTLPIACVEGWSAAAVWTGVRLRDLLDLVDAPAGATVVVRSLQESGAFKASEVRGNLADDDLTLLALLLHGAPLSIDHGYPCRLIAPNRPGVLQTKWVSRIEVA</sequence>
<dbReference type="AlphaFoldDB" id="A0A975Y1A6"/>
<keyword evidence="1" id="KW-0812">Transmembrane</keyword>
<feature type="transmembrane region" description="Helical" evidence="1">
    <location>
        <begin position="196"/>
        <end position="219"/>
    </location>
</feature>
<name>A0A975Y1A6_9ACTN</name>
<dbReference type="EMBL" id="CP077062">
    <property type="protein sequence ID" value="QWZ09184.1"/>
    <property type="molecule type" value="Genomic_DNA"/>
</dbReference>
<keyword evidence="1" id="KW-0472">Membrane</keyword>
<evidence type="ECO:0000313" key="4">
    <source>
        <dbReference type="Proteomes" id="UP000683575"/>
    </source>
</evidence>
<feature type="transmembrane region" description="Helical" evidence="1">
    <location>
        <begin position="151"/>
        <end position="170"/>
    </location>
</feature>
<reference evidence="3" key="1">
    <citation type="submission" date="2021-06" db="EMBL/GenBank/DDBJ databases">
        <title>Complete genome sequence of Nocardioides sp. G188.</title>
        <authorList>
            <person name="Im W.-T."/>
        </authorList>
    </citation>
    <scope>NUCLEOTIDE SEQUENCE</scope>
    <source>
        <strain evidence="3">G188</strain>
    </source>
</reference>
<dbReference type="PANTHER" id="PTHR43032:SF2">
    <property type="entry name" value="BLL0505 PROTEIN"/>
    <property type="match status" value="1"/>
</dbReference>
<dbReference type="KEGG" id="nps:KRR39_05160"/>
<evidence type="ECO:0000313" key="3">
    <source>
        <dbReference type="EMBL" id="QWZ09184.1"/>
    </source>
</evidence>
<protein>
    <submittedName>
        <fullName evidence="3">Molybdopterin-dependent oxidoreductase</fullName>
    </submittedName>
</protein>
<evidence type="ECO:0000259" key="2">
    <source>
        <dbReference type="Pfam" id="PF00174"/>
    </source>
</evidence>
<feature type="transmembrane region" description="Helical" evidence="1">
    <location>
        <begin position="73"/>
        <end position="92"/>
    </location>
</feature>
<dbReference type="RefSeq" id="WP_216941030.1">
    <property type="nucleotide sequence ID" value="NZ_CP077062.1"/>
</dbReference>
<gene>
    <name evidence="3" type="ORF">KRR39_05160</name>
</gene>
<feature type="transmembrane region" description="Helical" evidence="1">
    <location>
        <begin position="113"/>
        <end position="131"/>
    </location>
</feature>
<evidence type="ECO:0000256" key="1">
    <source>
        <dbReference type="SAM" id="Phobius"/>
    </source>
</evidence>
<accession>A0A975Y1A6</accession>
<organism evidence="3 4">
    <name type="scientific">Nocardioides panacis</name>
    <dbReference type="NCBI Taxonomy" id="2849501"/>
    <lineage>
        <taxon>Bacteria</taxon>
        <taxon>Bacillati</taxon>
        <taxon>Actinomycetota</taxon>
        <taxon>Actinomycetes</taxon>
        <taxon>Propionibacteriales</taxon>
        <taxon>Nocardioidaceae</taxon>
        <taxon>Nocardioides</taxon>
    </lineage>
</organism>
<feature type="transmembrane region" description="Helical" evidence="1">
    <location>
        <begin position="30"/>
        <end position="50"/>
    </location>
</feature>